<evidence type="ECO:0000313" key="1">
    <source>
        <dbReference type="EMBL" id="KAI4303843.1"/>
    </source>
</evidence>
<dbReference type="EMBL" id="CM042891">
    <property type="protein sequence ID" value="KAI4303843.1"/>
    <property type="molecule type" value="Genomic_DNA"/>
</dbReference>
<name>A0ACB9L2T1_9MYRT</name>
<sequence length="276" mass="30915">MRYPKEKQKFQDLLWATSDHGSVARGKRNNRQVTGTNLDIKQKKGGELSGKSHTQSSSFDQHQRGPAAVSKETHGSVDRSTASQWQPKALKVSADDPQGSKPSGGKWVEVGDFRVQLEEPPKADATPNVQWPQKPRSESATGHSAKFSSRADYANEGGRSDFNVQREKRAPQNRRLTNQQETANPPAADEVQQKESEMYLGSFENQNIRYARGNNDSHADWNPRGHYRKQQQNLPSNRERPRPNSHYRYQPVGTEDIGKTGHFEGSTGAAPSKRGR</sequence>
<protein>
    <submittedName>
        <fullName evidence="1">Uncharacterized protein</fullName>
    </submittedName>
</protein>
<proteinExistence type="predicted"/>
<accession>A0ACB9L2T1</accession>
<keyword evidence="2" id="KW-1185">Reference proteome</keyword>
<reference evidence="2" key="1">
    <citation type="journal article" date="2023" name="Front. Plant Sci.">
        <title>Chromosomal-level genome assembly of Melastoma candidum provides insights into trichome evolution.</title>
        <authorList>
            <person name="Zhong Y."/>
            <person name="Wu W."/>
            <person name="Sun C."/>
            <person name="Zou P."/>
            <person name="Liu Y."/>
            <person name="Dai S."/>
            <person name="Zhou R."/>
        </authorList>
    </citation>
    <scope>NUCLEOTIDE SEQUENCE [LARGE SCALE GENOMIC DNA]</scope>
</reference>
<dbReference type="Proteomes" id="UP001057402">
    <property type="component" value="Chromosome 12"/>
</dbReference>
<gene>
    <name evidence="1" type="ORF">MLD38_039431</name>
</gene>
<organism evidence="1 2">
    <name type="scientific">Melastoma candidum</name>
    <dbReference type="NCBI Taxonomy" id="119954"/>
    <lineage>
        <taxon>Eukaryota</taxon>
        <taxon>Viridiplantae</taxon>
        <taxon>Streptophyta</taxon>
        <taxon>Embryophyta</taxon>
        <taxon>Tracheophyta</taxon>
        <taxon>Spermatophyta</taxon>
        <taxon>Magnoliopsida</taxon>
        <taxon>eudicotyledons</taxon>
        <taxon>Gunneridae</taxon>
        <taxon>Pentapetalae</taxon>
        <taxon>rosids</taxon>
        <taxon>malvids</taxon>
        <taxon>Myrtales</taxon>
        <taxon>Melastomataceae</taxon>
        <taxon>Melastomatoideae</taxon>
        <taxon>Melastomateae</taxon>
        <taxon>Melastoma</taxon>
    </lineage>
</organism>
<evidence type="ECO:0000313" key="2">
    <source>
        <dbReference type="Proteomes" id="UP001057402"/>
    </source>
</evidence>
<comment type="caution">
    <text evidence="1">The sequence shown here is derived from an EMBL/GenBank/DDBJ whole genome shotgun (WGS) entry which is preliminary data.</text>
</comment>